<organism evidence="1 2">
    <name type="scientific">Ficus carica</name>
    <name type="common">Common fig</name>
    <dbReference type="NCBI Taxonomy" id="3494"/>
    <lineage>
        <taxon>Eukaryota</taxon>
        <taxon>Viridiplantae</taxon>
        <taxon>Streptophyta</taxon>
        <taxon>Embryophyta</taxon>
        <taxon>Tracheophyta</taxon>
        <taxon>Spermatophyta</taxon>
        <taxon>Magnoliopsida</taxon>
        <taxon>eudicotyledons</taxon>
        <taxon>Gunneridae</taxon>
        <taxon>Pentapetalae</taxon>
        <taxon>rosids</taxon>
        <taxon>fabids</taxon>
        <taxon>Rosales</taxon>
        <taxon>Moraceae</taxon>
        <taxon>Ficeae</taxon>
        <taxon>Ficus</taxon>
    </lineage>
</organism>
<dbReference type="Proteomes" id="UP001187192">
    <property type="component" value="Unassembled WGS sequence"/>
</dbReference>
<dbReference type="EMBL" id="BTGU01000301">
    <property type="protein sequence ID" value="GMN66215.1"/>
    <property type="molecule type" value="Genomic_DNA"/>
</dbReference>
<dbReference type="AlphaFoldDB" id="A0AA88J9U5"/>
<gene>
    <name evidence="1" type="ORF">TIFTF001_035286</name>
</gene>
<sequence>MAALPAACLADREGGQPHHTWCVIRTTPTCDETRNLRSLQDRLYAKVRLDGNRDPLLES</sequence>
<name>A0AA88J9U5_FICCA</name>
<evidence type="ECO:0000313" key="2">
    <source>
        <dbReference type="Proteomes" id="UP001187192"/>
    </source>
</evidence>
<evidence type="ECO:0000313" key="1">
    <source>
        <dbReference type="EMBL" id="GMN66215.1"/>
    </source>
</evidence>
<reference evidence="1" key="1">
    <citation type="submission" date="2023-07" db="EMBL/GenBank/DDBJ databases">
        <title>draft genome sequence of fig (Ficus carica).</title>
        <authorList>
            <person name="Takahashi T."/>
            <person name="Nishimura K."/>
        </authorList>
    </citation>
    <scope>NUCLEOTIDE SEQUENCE</scope>
</reference>
<proteinExistence type="predicted"/>
<protein>
    <submittedName>
        <fullName evidence="1">Uncharacterized protein</fullName>
    </submittedName>
</protein>
<comment type="caution">
    <text evidence="1">The sequence shown here is derived from an EMBL/GenBank/DDBJ whole genome shotgun (WGS) entry which is preliminary data.</text>
</comment>
<accession>A0AA88J9U5</accession>
<keyword evidence="2" id="KW-1185">Reference proteome</keyword>